<feature type="transmembrane region" description="Helical" evidence="6">
    <location>
        <begin position="102"/>
        <end position="127"/>
    </location>
</feature>
<evidence type="ECO:0000256" key="5">
    <source>
        <dbReference type="ARBA" id="ARBA00023136"/>
    </source>
</evidence>
<dbReference type="InterPro" id="IPR051791">
    <property type="entry name" value="Pra-immunoreactive"/>
</dbReference>
<accession>A0A164A3T3</accession>
<evidence type="ECO:0000256" key="3">
    <source>
        <dbReference type="ARBA" id="ARBA00022692"/>
    </source>
</evidence>
<feature type="domain" description="RDD" evidence="7">
    <location>
        <begin position="119"/>
        <end position="197"/>
    </location>
</feature>
<evidence type="ECO:0000256" key="2">
    <source>
        <dbReference type="ARBA" id="ARBA00022475"/>
    </source>
</evidence>
<keyword evidence="3 6" id="KW-0812">Transmembrane</keyword>
<evidence type="ECO:0000259" key="8">
    <source>
        <dbReference type="Pfam" id="PF14237"/>
    </source>
</evidence>
<protein>
    <submittedName>
        <fullName evidence="10">Uncharacterized membrane protein YckC, RDD family</fullName>
    </submittedName>
</protein>
<dbReference type="RefSeq" id="WP_038986974.1">
    <property type="nucleotide sequence ID" value="NZ_FNYS01000001.1"/>
</dbReference>
<dbReference type="AlphaFoldDB" id="A0A164A3T3"/>
<keyword evidence="5 6" id="KW-0472">Membrane</keyword>
<evidence type="ECO:0000313" key="10">
    <source>
        <dbReference type="EMBL" id="SEI53346.1"/>
    </source>
</evidence>
<evidence type="ECO:0000313" key="9">
    <source>
        <dbReference type="EMBL" id="KZE82938.1"/>
    </source>
</evidence>
<evidence type="ECO:0000313" key="11">
    <source>
        <dbReference type="Proteomes" id="UP000076630"/>
    </source>
</evidence>
<evidence type="ECO:0000256" key="1">
    <source>
        <dbReference type="ARBA" id="ARBA00004651"/>
    </source>
</evidence>
<dbReference type="Pfam" id="PF14237">
    <property type="entry name" value="GYF_2"/>
    <property type="match status" value="1"/>
</dbReference>
<evidence type="ECO:0000256" key="4">
    <source>
        <dbReference type="ARBA" id="ARBA00022989"/>
    </source>
</evidence>
<evidence type="ECO:0000259" key="7">
    <source>
        <dbReference type="Pfam" id="PF06271"/>
    </source>
</evidence>
<gene>
    <name evidence="9" type="ORF">AV926_05170</name>
    <name evidence="10" type="ORF">SAMN04488018_101421</name>
</gene>
<dbReference type="Proteomes" id="UP000183077">
    <property type="component" value="Unassembled WGS sequence"/>
</dbReference>
<feature type="transmembrane region" description="Helical" evidence="6">
    <location>
        <begin position="166"/>
        <end position="186"/>
    </location>
</feature>
<dbReference type="InterPro" id="IPR025640">
    <property type="entry name" value="GYF_2"/>
</dbReference>
<dbReference type="Proteomes" id="UP000076630">
    <property type="component" value="Unassembled WGS sequence"/>
</dbReference>
<proteinExistence type="predicted"/>
<evidence type="ECO:0000256" key="6">
    <source>
        <dbReference type="SAM" id="Phobius"/>
    </source>
</evidence>
<dbReference type="GO" id="GO:0005886">
    <property type="term" value="C:plasma membrane"/>
    <property type="evidence" value="ECO:0007669"/>
    <property type="project" value="UniProtKB-SubCell"/>
</dbReference>
<name>A0A164A3T3_9FLAO</name>
<keyword evidence="11" id="KW-1185">Reference proteome</keyword>
<keyword evidence="4 6" id="KW-1133">Transmembrane helix</keyword>
<sequence>MKREYFISINGQSQGPYSYEELGQFVILPNTLIWHKDLRNWTEAAFLKELEPYINKVSHTTPNGFNYNNGFSVSYAHDNQHVIVTTPTERIHYRYADFGERLAARILDGLIIIIPSIFIPFIAGWLYCAIMQSGDEQATVGQRTMGICLLDMQTAKVSFGQATGRFFASILSAFFFFFGYWMFFWMDKKQTLHDNLASTIVVREVGRERIG</sequence>
<evidence type="ECO:0000313" key="12">
    <source>
        <dbReference type="Proteomes" id="UP000183077"/>
    </source>
</evidence>
<reference evidence="9 11" key="1">
    <citation type="submission" date="2016-01" db="EMBL/GenBank/DDBJ databases">
        <title>Whole genome sequencing of Myroides marinus L41.</title>
        <authorList>
            <person name="Hong K.W."/>
        </authorList>
    </citation>
    <scope>NUCLEOTIDE SEQUENCE [LARGE SCALE GENOMIC DNA]</scope>
    <source>
        <strain evidence="9 11">L41</strain>
    </source>
</reference>
<feature type="domain" description="GYF" evidence="8">
    <location>
        <begin position="5"/>
        <end position="50"/>
    </location>
</feature>
<keyword evidence="2" id="KW-1003">Cell membrane</keyword>
<organism evidence="9 11">
    <name type="scientific">Myroides marinus</name>
    <dbReference type="NCBI Taxonomy" id="703342"/>
    <lineage>
        <taxon>Bacteria</taxon>
        <taxon>Pseudomonadati</taxon>
        <taxon>Bacteroidota</taxon>
        <taxon>Flavobacteriia</taxon>
        <taxon>Flavobacteriales</taxon>
        <taxon>Flavobacteriaceae</taxon>
        <taxon>Myroides</taxon>
    </lineage>
</organism>
<dbReference type="EMBL" id="LQNU01000041">
    <property type="protein sequence ID" value="KZE82938.1"/>
    <property type="molecule type" value="Genomic_DNA"/>
</dbReference>
<dbReference type="PANTHER" id="PTHR36115">
    <property type="entry name" value="PROLINE-RICH ANTIGEN HOMOLOG-RELATED"/>
    <property type="match status" value="1"/>
</dbReference>
<comment type="subcellular location">
    <subcellularLocation>
        <location evidence="1">Cell membrane</location>
        <topology evidence="1">Multi-pass membrane protein</topology>
    </subcellularLocation>
</comment>
<dbReference type="Pfam" id="PF06271">
    <property type="entry name" value="RDD"/>
    <property type="match status" value="1"/>
</dbReference>
<dbReference type="EMBL" id="FNYS01000001">
    <property type="protein sequence ID" value="SEI53346.1"/>
    <property type="molecule type" value="Genomic_DNA"/>
</dbReference>
<reference evidence="10 12" key="2">
    <citation type="submission" date="2016-10" db="EMBL/GenBank/DDBJ databases">
        <authorList>
            <person name="de Groot N.N."/>
        </authorList>
    </citation>
    <scope>NUCLEOTIDE SEQUENCE [LARGE SCALE GENOMIC DNA]</scope>
    <source>
        <strain evidence="10 12">DSM 23048</strain>
    </source>
</reference>
<dbReference type="InterPro" id="IPR010432">
    <property type="entry name" value="RDD"/>
</dbReference>
<dbReference type="GeneID" id="82255650"/>
<dbReference type="OrthoDB" id="9764015at2"/>